<evidence type="ECO:0008006" key="4">
    <source>
        <dbReference type="Google" id="ProtNLM"/>
    </source>
</evidence>
<evidence type="ECO:0000313" key="2">
    <source>
        <dbReference type="EMBL" id="OSC96433.1"/>
    </source>
</evidence>
<organism evidence="2 3">
    <name type="scientific">Trametes coccinea (strain BRFM310)</name>
    <name type="common">Pycnoporus coccineus</name>
    <dbReference type="NCBI Taxonomy" id="1353009"/>
    <lineage>
        <taxon>Eukaryota</taxon>
        <taxon>Fungi</taxon>
        <taxon>Dikarya</taxon>
        <taxon>Basidiomycota</taxon>
        <taxon>Agaricomycotina</taxon>
        <taxon>Agaricomycetes</taxon>
        <taxon>Polyporales</taxon>
        <taxon>Polyporaceae</taxon>
        <taxon>Trametes</taxon>
    </lineage>
</organism>
<gene>
    <name evidence="2" type="ORF">PYCCODRAFT_1379207</name>
</gene>
<reference evidence="2 3" key="1">
    <citation type="journal article" date="2015" name="Biotechnol. Biofuels">
        <title>Enhanced degradation of softwood versus hardwood by the white-rot fungus Pycnoporus coccineus.</title>
        <authorList>
            <person name="Couturier M."/>
            <person name="Navarro D."/>
            <person name="Chevret D."/>
            <person name="Henrissat B."/>
            <person name="Piumi F."/>
            <person name="Ruiz-Duenas F.J."/>
            <person name="Martinez A.T."/>
            <person name="Grigoriev I.V."/>
            <person name="Riley R."/>
            <person name="Lipzen A."/>
            <person name="Berrin J.G."/>
            <person name="Master E.R."/>
            <person name="Rosso M.N."/>
        </authorList>
    </citation>
    <scope>NUCLEOTIDE SEQUENCE [LARGE SCALE GENOMIC DNA]</scope>
    <source>
        <strain evidence="2 3">BRFM310</strain>
    </source>
</reference>
<evidence type="ECO:0000256" key="1">
    <source>
        <dbReference type="SAM" id="Phobius"/>
    </source>
</evidence>
<keyword evidence="3" id="KW-1185">Reference proteome</keyword>
<dbReference type="EMBL" id="KZ084183">
    <property type="protein sequence ID" value="OSC96433.1"/>
    <property type="molecule type" value="Genomic_DNA"/>
</dbReference>
<keyword evidence="1" id="KW-1133">Transmembrane helix</keyword>
<dbReference type="AlphaFoldDB" id="A0A1Y2I732"/>
<dbReference type="Proteomes" id="UP000193067">
    <property type="component" value="Unassembled WGS sequence"/>
</dbReference>
<feature type="transmembrane region" description="Helical" evidence="1">
    <location>
        <begin position="44"/>
        <end position="64"/>
    </location>
</feature>
<sequence>MRSSPEYVALPRRGSSEEHVVYEPLLKDEAGSLSLISVIGTDRFIVWCAIAVACSTALSLLLTLTASFTGHGESLHPLATSVGPLRPNPYWFLDKILVNSTRTFPPIVNFPQVVLQLDAGDPSCCVHEDERQKATHFGVVYPDDRHILMTESTSTLVQFRNLDYAMEHCVLNLSLPVKSDRFDPALSVVDSSLVDIWMLEDSEELTFDIHGLVDKAPQRQELLAMLRYSTTRSVQTQEFHCPSGAFTTLELACSPDASTCHVDFWQDRRAKL</sequence>
<proteinExistence type="predicted"/>
<evidence type="ECO:0000313" key="3">
    <source>
        <dbReference type="Proteomes" id="UP000193067"/>
    </source>
</evidence>
<dbReference type="OrthoDB" id="3350619at2759"/>
<protein>
    <recommendedName>
        <fullName evidence="4">Ubiquitin 3 binding protein But2 C-terminal domain-containing protein</fullName>
    </recommendedName>
</protein>
<name>A0A1Y2I732_TRAC3</name>
<keyword evidence="1" id="KW-0472">Membrane</keyword>
<keyword evidence="1" id="KW-0812">Transmembrane</keyword>
<accession>A0A1Y2I732</accession>